<dbReference type="GO" id="GO:0031177">
    <property type="term" value="F:phosphopantetheine binding"/>
    <property type="evidence" value="ECO:0007669"/>
    <property type="project" value="TreeGrafter"/>
</dbReference>
<gene>
    <name evidence="4" type="ORF">IAR63_07635</name>
</gene>
<keyword evidence="5" id="KW-1185">Reference proteome</keyword>
<protein>
    <submittedName>
        <fullName evidence="4">AMP-binding protein</fullName>
    </submittedName>
</protein>
<keyword evidence="2" id="KW-0597">Phosphoprotein</keyword>
<sequence>MSNMFSTIPTNILKQRFVANKLITAPARFIPFDARDINKSITSRFEQQVNKYPDAIAIKTTYETLTYHEFNQRANQVANAILCQRGEKLEVIALLLEKGVDFITSIFGALKTGKIIVPLDSTFPVDRLAYIMEDAQAVVLITNNQNLPLARKLASRDCQIFNIDEISNHVSTENPHINILPENPAYIIYTSGSTGRPKGVVQSHINSLHYCMTDTNTLLVSPEDRVIFLYSCSTLGGLLCIFYTLLNGASLYSYDVKKEGLNNLVHCLVREKITIYHSFTTLFRHFVDTLTDDVQFPEIRLVKLGGEATLIRDVENYRKYFANECILYGSLGASEAGTFRNFLIDKGTKIRGSNVPIGYAVDGMEVVLLDDAGVEVEIGNVGEIAIKSKYLTLGYWQNPELTKSAFTSHFQDGDTKIYRTGDLGRMEADGCLIYMGRKDFQVKIRGFRIEVTEIEMALFQSGNLKEVVVIAREDISEEKQLVAYVVPKHQPAPTTQELRHYLQGKLPEYMIPSAFVFLDALPLTPNGKTDRRALPAPELIKPEITANFEEPIDDIEYQLIQIWEQFLGIKPIRRQDNFFELGGNSLLAVRIFAAMEQKFRQELPLAFLFPVGTVAAIAQIIRENQNLVNTVRPNFQHSSLVAIQPLGSQPPLFLIHSLGGELLCYRHLAIRLGTEQPVYGLQCQGLDGEKPPLLRVEDMATHYLREIRTIQPQGPYFIGGYSFGGVVAYEMARQLEEQGEKVSFLAMLDTCRPGYAQRLSFLQRIPLHLRNIIKGRSRYFATKVLGWSKHAQHYLKYYLQVAFEFNSKHNRKYITIMDANTQALREYKFPTYSGKATLLRTEDEHRGNHVGTKYDHQFGWGDIVTGELDVYHVPGSHLSLLDEPCVGVVAKKLQECLETVRKS</sequence>
<dbReference type="GO" id="GO:0005737">
    <property type="term" value="C:cytoplasm"/>
    <property type="evidence" value="ECO:0007669"/>
    <property type="project" value="TreeGrafter"/>
</dbReference>
<evidence type="ECO:0000313" key="4">
    <source>
        <dbReference type="EMBL" id="QNP30846.1"/>
    </source>
</evidence>
<evidence type="ECO:0000259" key="3">
    <source>
        <dbReference type="PROSITE" id="PS50075"/>
    </source>
</evidence>
<dbReference type="GO" id="GO:0044550">
    <property type="term" value="P:secondary metabolite biosynthetic process"/>
    <property type="evidence" value="ECO:0007669"/>
    <property type="project" value="TreeGrafter"/>
</dbReference>
<reference evidence="4 5" key="1">
    <citation type="submission" date="2020-08" db="EMBL/GenBank/DDBJ databases">
        <title>Complete genome sequence of Raphidiopsis curvispora isolated from drinking water reservoir in South Korea.</title>
        <authorList>
            <person name="Jeong J."/>
        </authorList>
    </citation>
    <scope>NUCLEOTIDE SEQUENCE [LARGE SCALE GENOMIC DNA]</scope>
    <source>
        <strain evidence="4 5">GIHE-G1</strain>
    </source>
</reference>
<feature type="domain" description="Carrier" evidence="3">
    <location>
        <begin position="550"/>
        <end position="625"/>
    </location>
</feature>
<dbReference type="InterPro" id="IPR029058">
    <property type="entry name" value="AB_hydrolase_fold"/>
</dbReference>
<evidence type="ECO:0000256" key="1">
    <source>
        <dbReference type="ARBA" id="ARBA00022450"/>
    </source>
</evidence>
<dbReference type="SUPFAM" id="SSF47336">
    <property type="entry name" value="ACP-like"/>
    <property type="match status" value="1"/>
</dbReference>
<dbReference type="Pfam" id="PF00501">
    <property type="entry name" value="AMP-binding"/>
    <property type="match status" value="1"/>
</dbReference>
<dbReference type="InterPro" id="IPR000873">
    <property type="entry name" value="AMP-dep_synth/lig_dom"/>
</dbReference>
<dbReference type="Pfam" id="PF00550">
    <property type="entry name" value="PP-binding"/>
    <property type="match status" value="1"/>
</dbReference>
<proteinExistence type="predicted"/>
<dbReference type="Pfam" id="PF00975">
    <property type="entry name" value="Thioesterase"/>
    <property type="match status" value="1"/>
</dbReference>
<evidence type="ECO:0000256" key="2">
    <source>
        <dbReference type="ARBA" id="ARBA00022553"/>
    </source>
</evidence>
<organism evidence="4 5">
    <name type="scientific">Cylindrospermopsis curvispora GIHE-G1</name>
    <dbReference type="NCBI Taxonomy" id="2666332"/>
    <lineage>
        <taxon>Bacteria</taxon>
        <taxon>Bacillati</taxon>
        <taxon>Cyanobacteriota</taxon>
        <taxon>Cyanophyceae</taxon>
        <taxon>Nostocales</taxon>
        <taxon>Aphanizomenonaceae</taxon>
        <taxon>Cylindrospermopsis</taxon>
    </lineage>
</organism>
<dbReference type="InterPro" id="IPR020845">
    <property type="entry name" value="AMP-binding_CS"/>
</dbReference>
<dbReference type="EMBL" id="CP060822">
    <property type="protein sequence ID" value="QNP30846.1"/>
    <property type="molecule type" value="Genomic_DNA"/>
</dbReference>
<dbReference type="AlphaFoldDB" id="A0A7H0F480"/>
<dbReference type="PANTHER" id="PTHR45527:SF1">
    <property type="entry name" value="FATTY ACID SYNTHASE"/>
    <property type="match status" value="1"/>
</dbReference>
<evidence type="ECO:0000313" key="5">
    <source>
        <dbReference type="Proteomes" id="UP000516013"/>
    </source>
</evidence>
<dbReference type="Gene3D" id="3.30.300.30">
    <property type="match status" value="1"/>
</dbReference>
<dbReference type="PANTHER" id="PTHR45527">
    <property type="entry name" value="NONRIBOSOMAL PEPTIDE SYNTHETASE"/>
    <property type="match status" value="1"/>
</dbReference>
<dbReference type="Pfam" id="PF13193">
    <property type="entry name" value="AMP-binding_C"/>
    <property type="match status" value="1"/>
</dbReference>
<dbReference type="Gene3D" id="3.40.50.1820">
    <property type="entry name" value="alpha/beta hydrolase"/>
    <property type="match status" value="1"/>
</dbReference>
<dbReference type="FunFam" id="3.30.300.30:FF:000010">
    <property type="entry name" value="Enterobactin synthetase component F"/>
    <property type="match status" value="1"/>
</dbReference>
<dbReference type="Proteomes" id="UP000516013">
    <property type="component" value="Chromosome"/>
</dbReference>
<dbReference type="SUPFAM" id="SSF56801">
    <property type="entry name" value="Acetyl-CoA synthetase-like"/>
    <property type="match status" value="1"/>
</dbReference>
<dbReference type="InterPro" id="IPR045851">
    <property type="entry name" value="AMP-bd_C_sf"/>
</dbReference>
<accession>A0A7H0F480</accession>
<dbReference type="Gene3D" id="3.40.50.12780">
    <property type="entry name" value="N-terminal domain of ligase-like"/>
    <property type="match status" value="1"/>
</dbReference>
<dbReference type="InterPro" id="IPR036736">
    <property type="entry name" value="ACP-like_sf"/>
</dbReference>
<dbReference type="CDD" id="cd05930">
    <property type="entry name" value="A_NRPS"/>
    <property type="match status" value="1"/>
</dbReference>
<dbReference type="InterPro" id="IPR025110">
    <property type="entry name" value="AMP-bd_C"/>
</dbReference>
<dbReference type="KEGG" id="ccur:IAR63_07635"/>
<dbReference type="InterPro" id="IPR042099">
    <property type="entry name" value="ANL_N_sf"/>
</dbReference>
<keyword evidence="1" id="KW-0596">Phosphopantetheine</keyword>
<dbReference type="GO" id="GO:0043041">
    <property type="term" value="P:amino acid activation for nonribosomal peptide biosynthetic process"/>
    <property type="evidence" value="ECO:0007669"/>
    <property type="project" value="TreeGrafter"/>
</dbReference>
<dbReference type="InterPro" id="IPR009081">
    <property type="entry name" value="PP-bd_ACP"/>
</dbReference>
<dbReference type="PROSITE" id="PS50075">
    <property type="entry name" value="CARRIER"/>
    <property type="match status" value="1"/>
</dbReference>
<dbReference type="SUPFAM" id="SSF53474">
    <property type="entry name" value="alpha/beta-Hydrolases"/>
    <property type="match status" value="1"/>
</dbReference>
<dbReference type="Gene3D" id="1.10.1200.10">
    <property type="entry name" value="ACP-like"/>
    <property type="match status" value="1"/>
</dbReference>
<dbReference type="PROSITE" id="PS00455">
    <property type="entry name" value="AMP_BINDING"/>
    <property type="match status" value="1"/>
</dbReference>
<name>A0A7H0F480_9CYAN</name>
<dbReference type="InterPro" id="IPR001031">
    <property type="entry name" value="Thioesterase"/>
</dbReference>